<keyword evidence="4" id="KW-1185">Reference proteome</keyword>
<dbReference type="OrthoDB" id="7779014at2"/>
<dbReference type="PANTHER" id="PTHR33608:SF6">
    <property type="entry name" value="BLL2464 PROTEIN"/>
    <property type="match status" value="1"/>
</dbReference>
<dbReference type="PANTHER" id="PTHR33608">
    <property type="entry name" value="BLL2464 PROTEIN"/>
    <property type="match status" value="1"/>
</dbReference>
<sequence>MKRHAGAGTSSEARPVERRPDDFNPDLRPDVLRPLPYRLRWRPEGIFPGAHPGRGEGSEGEFRRHVSLLRQPDPRRIDLRVSLRDPHGELHVRQFAPRRSVPVAALVDLSGSMRFGEAVAGRVAELAALLALSAVRSGDNFVLLGCDAGVNEAASLPLSRRRGLEEEVRQCLGAAQPRGTGTAGLFEAAGRLPGRRSLVFLVSDFLMPTGEIERLLDALWRHDVIPVVVRDGAVEEGLPHWGLIELGDLETGAARLVFMRPSLRARWLRAAREREAALAALFARRGLRPVDLKDALDTDALAQRLMEG</sequence>
<evidence type="ECO:0000259" key="2">
    <source>
        <dbReference type="Pfam" id="PF01882"/>
    </source>
</evidence>
<proteinExistence type="predicted"/>
<evidence type="ECO:0000313" key="3">
    <source>
        <dbReference type="EMBL" id="TCK28399.1"/>
    </source>
</evidence>
<dbReference type="Pfam" id="PF01882">
    <property type="entry name" value="DUF58"/>
    <property type="match status" value="1"/>
</dbReference>
<dbReference type="Proteomes" id="UP000295030">
    <property type="component" value="Unassembled WGS sequence"/>
</dbReference>
<dbReference type="EMBL" id="SMFY01000002">
    <property type="protein sequence ID" value="TCK28399.1"/>
    <property type="molecule type" value="Genomic_DNA"/>
</dbReference>
<dbReference type="InterPro" id="IPR036465">
    <property type="entry name" value="vWFA_dom_sf"/>
</dbReference>
<name>A0A4R1I6S7_ANCAQ</name>
<dbReference type="SUPFAM" id="SSF53300">
    <property type="entry name" value="vWA-like"/>
    <property type="match status" value="1"/>
</dbReference>
<organism evidence="3 4">
    <name type="scientific">Ancylobacter aquaticus</name>
    <dbReference type="NCBI Taxonomy" id="100"/>
    <lineage>
        <taxon>Bacteria</taxon>
        <taxon>Pseudomonadati</taxon>
        <taxon>Pseudomonadota</taxon>
        <taxon>Alphaproteobacteria</taxon>
        <taxon>Hyphomicrobiales</taxon>
        <taxon>Xanthobacteraceae</taxon>
        <taxon>Ancylobacter</taxon>
    </lineage>
</organism>
<feature type="region of interest" description="Disordered" evidence="1">
    <location>
        <begin position="1"/>
        <end position="31"/>
    </location>
</feature>
<accession>A0A4R1I6S7</accession>
<reference evidence="3 4" key="1">
    <citation type="submission" date="2019-03" db="EMBL/GenBank/DDBJ databases">
        <title>Genomic Encyclopedia of Type Strains, Phase IV (KMG-IV): sequencing the most valuable type-strain genomes for metagenomic binning, comparative biology and taxonomic classification.</title>
        <authorList>
            <person name="Goeker M."/>
        </authorList>
    </citation>
    <scope>NUCLEOTIDE SEQUENCE [LARGE SCALE GENOMIC DNA]</scope>
    <source>
        <strain evidence="3 4">DSM 101</strain>
    </source>
</reference>
<feature type="compositionally biased region" description="Basic and acidic residues" evidence="1">
    <location>
        <begin position="14"/>
        <end position="31"/>
    </location>
</feature>
<dbReference type="AlphaFoldDB" id="A0A4R1I6S7"/>
<dbReference type="RefSeq" id="WP_131835557.1">
    <property type="nucleotide sequence ID" value="NZ_SMFY01000002.1"/>
</dbReference>
<evidence type="ECO:0000256" key="1">
    <source>
        <dbReference type="SAM" id="MobiDB-lite"/>
    </source>
</evidence>
<gene>
    <name evidence="3" type="ORF">EV667_2403</name>
</gene>
<evidence type="ECO:0000313" key="4">
    <source>
        <dbReference type="Proteomes" id="UP000295030"/>
    </source>
</evidence>
<protein>
    <submittedName>
        <fullName evidence="3">Uncharacterized protein DUF58</fullName>
    </submittedName>
</protein>
<feature type="domain" description="DUF58" evidence="2">
    <location>
        <begin position="74"/>
        <end position="276"/>
    </location>
</feature>
<dbReference type="InterPro" id="IPR002881">
    <property type="entry name" value="DUF58"/>
</dbReference>
<comment type="caution">
    <text evidence="3">The sequence shown here is derived from an EMBL/GenBank/DDBJ whole genome shotgun (WGS) entry which is preliminary data.</text>
</comment>